<keyword evidence="4" id="KW-0804">Transcription</keyword>
<dbReference type="PRINTS" id="PR00039">
    <property type="entry name" value="HTHLYSR"/>
</dbReference>
<dbReference type="RefSeq" id="WP_225250904.1">
    <property type="nucleotide sequence ID" value="NZ_JAIWIU010000087.1"/>
</dbReference>
<comment type="caution">
    <text evidence="6">The sequence shown here is derived from an EMBL/GenBank/DDBJ whole genome shotgun (WGS) entry which is preliminary data.</text>
</comment>
<dbReference type="PANTHER" id="PTHR30346:SF30">
    <property type="entry name" value="SMALL NEUTRAL PROTEASE REGULATORY PROTEIN"/>
    <property type="match status" value="1"/>
</dbReference>
<dbReference type="InterPro" id="IPR036390">
    <property type="entry name" value="WH_DNA-bd_sf"/>
</dbReference>
<dbReference type="InterPro" id="IPR005119">
    <property type="entry name" value="LysR_subst-bd"/>
</dbReference>
<gene>
    <name evidence="6" type="ORF">LDJ79_13290</name>
</gene>
<dbReference type="PANTHER" id="PTHR30346">
    <property type="entry name" value="TRANSCRIPTIONAL DUAL REGULATOR HCAR-RELATED"/>
    <property type="match status" value="1"/>
</dbReference>
<accession>A0ABS7YS82</accession>
<dbReference type="Pfam" id="PF03466">
    <property type="entry name" value="LysR_substrate"/>
    <property type="match status" value="1"/>
</dbReference>
<evidence type="ECO:0000256" key="1">
    <source>
        <dbReference type="ARBA" id="ARBA00009437"/>
    </source>
</evidence>
<dbReference type="Proteomes" id="UP001199044">
    <property type="component" value="Unassembled WGS sequence"/>
</dbReference>
<evidence type="ECO:0000313" key="6">
    <source>
        <dbReference type="EMBL" id="MCA2017094.1"/>
    </source>
</evidence>
<dbReference type="PROSITE" id="PS50931">
    <property type="entry name" value="HTH_LYSR"/>
    <property type="match status" value="1"/>
</dbReference>
<dbReference type="InterPro" id="IPR036388">
    <property type="entry name" value="WH-like_DNA-bd_sf"/>
</dbReference>
<comment type="similarity">
    <text evidence="1">Belongs to the LysR transcriptional regulatory family.</text>
</comment>
<evidence type="ECO:0000256" key="2">
    <source>
        <dbReference type="ARBA" id="ARBA00023015"/>
    </source>
</evidence>
<protein>
    <submittedName>
        <fullName evidence="6">LysR family transcriptional regulator</fullName>
    </submittedName>
</protein>
<proteinExistence type="inferred from homology"/>
<keyword evidence="3" id="KW-0238">DNA-binding</keyword>
<dbReference type="EMBL" id="JAIWIU010000087">
    <property type="protein sequence ID" value="MCA2017094.1"/>
    <property type="molecule type" value="Genomic_DNA"/>
</dbReference>
<dbReference type="Gene3D" id="3.40.190.10">
    <property type="entry name" value="Periplasmic binding protein-like II"/>
    <property type="match status" value="2"/>
</dbReference>
<keyword evidence="2" id="KW-0805">Transcription regulation</keyword>
<evidence type="ECO:0000259" key="5">
    <source>
        <dbReference type="PROSITE" id="PS50931"/>
    </source>
</evidence>
<dbReference type="InterPro" id="IPR000847">
    <property type="entry name" value="LysR_HTH_N"/>
</dbReference>
<name>A0ABS7YS82_9VIBR</name>
<feature type="domain" description="HTH lysR-type" evidence="5">
    <location>
        <begin position="1"/>
        <end position="58"/>
    </location>
</feature>
<dbReference type="Gene3D" id="1.10.10.10">
    <property type="entry name" value="Winged helix-like DNA-binding domain superfamily/Winged helix DNA-binding domain"/>
    <property type="match status" value="1"/>
</dbReference>
<dbReference type="SUPFAM" id="SSF46785">
    <property type="entry name" value="Winged helix' DNA-binding domain"/>
    <property type="match status" value="1"/>
</dbReference>
<organism evidence="6 7">
    <name type="scientific">Vibrio tritonius</name>
    <dbReference type="NCBI Taxonomy" id="1435069"/>
    <lineage>
        <taxon>Bacteria</taxon>
        <taxon>Pseudomonadati</taxon>
        <taxon>Pseudomonadota</taxon>
        <taxon>Gammaproteobacteria</taxon>
        <taxon>Vibrionales</taxon>
        <taxon>Vibrionaceae</taxon>
        <taxon>Vibrio</taxon>
    </lineage>
</organism>
<dbReference type="SUPFAM" id="SSF53850">
    <property type="entry name" value="Periplasmic binding protein-like II"/>
    <property type="match status" value="1"/>
</dbReference>
<keyword evidence="7" id="KW-1185">Reference proteome</keyword>
<evidence type="ECO:0000313" key="7">
    <source>
        <dbReference type="Proteomes" id="UP001199044"/>
    </source>
</evidence>
<evidence type="ECO:0000256" key="3">
    <source>
        <dbReference type="ARBA" id="ARBA00023125"/>
    </source>
</evidence>
<reference evidence="7" key="1">
    <citation type="submission" date="2023-07" db="EMBL/GenBank/DDBJ databases">
        <title>Molecular identification of indigenous halophilic bacteria isolated from red sea cost, biodegradation of synthetic dyes and assessment of degraded metabolite toxicity.</title>
        <authorList>
            <person name="Chaieb K."/>
            <person name="Altayb H.N."/>
        </authorList>
    </citation>
    <scope>NUCLEOTIDE SEQUENCE [LARGE SCALE GENOMIC DNA]</scope>
    <source>
        <strain evidence="7">K20</strain>
    </source>
</reference>
<evidence type="ECO:0000256" key="4">
    <source>
        <dbReference type="ARBA" id="ARBA00023163"/>
    </source>
</evidence>
<sequence length="304" mass="34416">MELRYLKYFVMVAQTQHFTRAAEQLGIAQPPLSQQIKKLEQEIGVPLFDRSSRKVELTKVGETLYVDALNILKSVEQAKARAQQMARGENIEVRIGFATSTAICKEVLAIMRHLRETFPKVNFIGVELPMHKLVEQLKEKQLDLAFKRLPCYACEQLERIMLFEEPFIAVIPSNTPLASQSTLTFSQLRSERILQFPRETGPALYDEMTSIFSDKGIVCDPLYSAPQLRSAVAMAQAGFGIAIVPRSLAEHLDNSTTVASIQDMPLISQVVVAWEPNNLNHQVRQIIASIRHYKVQYLSNEPME</sequence>
<dbReference type="Pfam" id="PF00126">
    <property type="entry name" value="HTH_1"/>
    <property type="match status" value="1"/>
</dbReference>